<organism evidence="2 3">
    <name type="scientific">Legionella santicrucis</name>
    <dbReference type="NCBI Taxonomy" id="45074"/>
    <lineage>
        <taxon>Bacteria</taxon>
        <taxon>Pseudomonadati</taxon>
        <taxon>Pseudomonadota</taxon>
        <taxon>Gammaproteobacteria</taxon>
        <taxon>Legionellales</taxon>
        <taxon>Legionellaceae</taxon>
        <taxon>Legionella</taxon>
    </lineage>
</organism>
<keyword evidence="3" id="KW-1185">Reference proteome</keyword>
<dbReference type="OrthoDB" id="5642367at2"/>
<name>A0A0W0ZE49_9GAMM</name>
<comment type="caution">
    <text evidence="2">The sequence shown here is derived from an EMBL/GenBank/DDBJ whole genome shotgun (WGS) entry which is preliminary data.</text>
</comment>
<reference evidence="2 3" key="1">
    <citation type="submission" date="2015-11" db="EMBL/GenBank/DDBJ databases">
        <title>Genomic analysis of 38 Legionella species identifies large and diverse effector repertoires.</title>
        <authorList>
            <person name="Burstein D."/>
            <person name="Amaro F."/>
            <person name="Zusman T."/>
            <person name="Lifshitz Z."/>
            <person name="Cohen O."/>
            <person name="Gilbert J.A."/>
            <person name="Pupko T."/>
            <person name="Shuman H.A."/>
            <person name="Segal G."/>
        </authorList>
    </citation>
    <scope>NUCLEOTIDE SEQUENCE [LARGE SCALE GENOMIC DNA]</scope>
    <source>
        <strain evidence="2 3">SC-63-C7</strain>
    </source>
</reference>
<dbReference type="Pfam" id="PF00027">
    <property type="entry name" value="cNMP_binding"/>
    <property type="match status" value="1"/>
</dbReference>
<dbReference type="EMBL" id="LNYU01000006">
    <property type="protein sequence ID" value="KTD67612.1"/>
    <property type="molecule type" value="Genomic_DNA"/>
</dbReference>
<feature type="domain" description="Cyclic nucleotide-binding" evidence="1">
    <location>
        <begin position="14"/>
        <end position="116"/>
    </location>
</feature>
<evidence type="ECO:0000313" key="3">
    <source>
        <dbReference type="Proteomes" id="UP000054703"/>
    </source>
</evidence>
<gene>
    <name evidence="2" type="ORF">Lsan_0271</name>
</gene>
<feature type="domain" description="Cyclic nucleotide-binding" evidence="1">
    <location>
        <begin position="192"/>
        <end position="294"/>
    </location>
</feature>
<protein>
    <submittedName>
        <fullName evidence="2">cNMP binding domain-containing protein</fullName>
    </submittedName>
</protein>
<dbReference type="InterPro" id="IPR014710">
    <property type="entry name" value="RmlC-like_jellyroll"/>
</dbReference>
<dbReference type="Gene3D" id="2.60.120.10">
    <property type="entry name" value="Jelly Rolls"/>
    <property type="match status" value="2"/>
</dbReference>
<evidence type="ECO:0000259" key="1">
    <source>
        <dbReference type="PROSITE" id="PS50042"/>
    </source>
</evidence>
<dbReference type="SUPFAM" id="SSF51206">
    <property type="entry name" value="cAMP-binding domain-like"/>
    <property type="match status" value="2"/>
</dbReference>
<dbReference type="PATRIC" id="fig|45074.5.peg.288"/>
<dbReference type="AlphaFoldDB" id="A0A0W0ZE49"/>
<dbReference type="STRING" id="45074.Lsan_0271"/>
<dbReference type="SMART" id="SM00100">
    <property type="entry name" value="cNMP"/>
    <property type="match status" value="1"/>
</dbReference>
<proteinExistence type="predicted"/>
<dbReference type="RefSeq" id="WP_058512750.1">
    <property type="nucleotide sequence ID" value="NZ_CAAAIH010000013.1"/>
</dbReference>
<dbReference type="PROSITE" id="PS50042">
    <property type="entry name" value="CNMP_BINDING_3"/>
    <property type="match status" value="2"/>
</dbReference>
<dbReference type="InterPro" id="IPR000595">
    <property type="entry name" value="cNMP-bd_dom"/>
</dbReference>
<dbReference type="CDD" id="cd00038">
    <property type="entry name" value="CAP_ED"/>
    <property type="match status" value="2"/>
</dbReference>
<dbReference type="Proteomes" id="UP000054703">
    <property type="component" value="Unassembled WGS sequence"/>
</dbReference>
<dbReference type="PANTHER" id="PTHR23011">
    <property type="entry name" value="CYCLIC NUCLEOTIDE-BINDING DOMAIN CONTAINING PROTEIN"/>
    <property type="match status" value="1"/>
</dbReference>
<dbReference type="InterPro" id="IPR018490">
    <property type="entry name" value="cNMP-bd_dom_sf"/>
</dbReference>
<accession>A0A0W0ZE49</accession>
<dbReference type="PANTHER" id="PTHR23011:SF28">
    <property type="entry name" value="CYCLIC NUCLEOTIDE-BINDING DOMAIN CONTAINING PROTEIN"/>
    <property type="match status" value="1"/>
</dbReference>
<evidence type="ECO:0000313" key="2">
    <source>
        <dbReference type="EMBL" id="KTD67612.1"/>
    </source>
</evidence>
<sequence>MEIKHNINFKKIPFFKGLTSEEVAFILPFMEEKKFAQGKVILPQGSHGGDLYLVISGFVAIDIILPGDYQKRLATLGHNELFGEVTFLSNALVTASVIAMEPCSCIIFHHDLLEMLRTSKPEIAFKIEKKIAYQLANKIISNINNILKILNTIPQDLQVLSEHSLYLEAPSASLKELEINSLDFKHLRKLSFFRHMSKKQILKLLPLMKAQSYDRGYRFLSNESNLNKLGIIYSGAAMLFIKENNQLKKSIAISGIGEMFLQNFIFTEFRQVADYVTCEKSIILELDMDVYKELKHFHPDIFYIISETINREIAGSVYITNRQFVRINSEYNNILS</sequence>